<sequence length="313" mass="34123">MSDKIFKIITRQSPLALWQAQHVQENLLLHHPGLCVEQVPVMTRGDLMLETALTRMGGKAIFVKELERAILLGHADIAVHSIKDIPMTFPKGLGLVSICEREAAHDAFVSNKYSSINLLPPNAIIGTSSLRRQCQLHSRRPDLLIQIARGNVGTRLSKLDAGQYDAIILAVAGLKRLNLTHRIRQAIPIEESLPAVGQGAIGIECRLDDLSTINLLTALNHPDTEDRVKAERAMNARLAGGCHVPIGSYAVLEGDTLWLRGLVSSLDGTQIIRGEYRGSRVDAEKIGTLLAENLLNSGAREILDSITRGTLLA</sequence>
<dbReference type="SUPFAM" id="SSF54782">
    <property type="entry name" value="Porphobilinogen deaminase (hydroxymethylbilane synthase), C-terminal domain"/>
    <property type="match status" value="1"/>
</dbReference>
<evidence type="ECO:0000256" key="5">
    <source>
        <dbReference type="ARBA" id="ARBA00022679"/>
    </source>
</evidence>
<dbReference type="InterPro" id="IPR022418">
    <property type="entry name" value="Porphobilinogen_deaminase_C"/>
</dbReference>
<evidence type="ECO:0000256" key="3">
    <source>
        <dbReference type="ARBA" id="ARBA00005638"/>
    </source>
</evidence>
<dbReference type="InterPro" id="IPR000860">
    <property type="entry name" value="HemC"/>
</dbReference>
<comment type="subunit">
    <text evidence="4 8">Monomer.</text>
</comment>
<feature type="domain" description="Porphobilinogen deaminase N-terminal" evidence="9">
    <location>
        <begin position="7"/>
        <end position="212"/>
    </location>
</feature>
<gene>
    <name evidence="8 11" type="primary">hemC</name>
    <name evidence="11" type="ORF">ERCISPPS3390_311</name>
</gene>
<keyword evidence="6 8" id="KW-0627">Porphyrin biosynthesis</keyword>
<evidence type="ECO:0000256" key="8">
    <source>
        <dbReference type="HAMAP-Rule" id="MF_00260"/>
    </source>
</evidence>
<dbReference type="PROSITE" id="PS00533">
    <property type="entry name" value="PORPHOBILINOGEN_DEAM"/>
    <property type="match status" value="1"/>
</dbReference>
<dbReference type="InterPro" id="IPR022419">
    <property type="entry name" value="Porphobilin_deaminase_cofac_BS"/>
</dbReference>
<evidence type="ECO:0000256" key="6">
    <source>
        <dbReference type="ARBA" id="ARBA00023244"/>
    </source>
</evidence>
<proteinExistence type="inferred from homology"/>
<name>A0A451D453_9GAMM</name>
<dbReference type="UniPathway" id="UPA00251">
    <property type="reaction ID" value="UER00319"/>
</dbReference>
<dbReference type="GO" id="GO:0006782">
    <property type="term" value="P:protoporphyrinogen IX biosynthetic process"/>
    <property type="evidence" value="ECO:0007669"/>
    <property type="project" value="UniProtKB-UniRule"/>
</dbReference>
<evidence type="ECO:0000256" key="2">
    <source>
        <dbReference type="ARBA" id="ARBA00004735"/>
    </source>
</evidence>
<dbReference type="GO" id="GO:0005737">
    <property type="term" value="C:cytoplasm"/>
    <property type="evidence" value="ECO:0007669"/>
    <property type="project" value="UniProtKB-UniRule"/>
</dbReference>
<dbReference type="Pfam" id="PF01379">
    <property type="entry name" value="Porphobil_deam"/>
    <property type="match status" value="1"/>
</dbReference>
<dbReference type="FunFam" id="3.30.160.40:FF:000002">
    <property type="entry name" value="Porphobilinogen deaminase"/>
    <property type="match status" value="1"/>
</dbReference>
<reference evidence="11 12" key="1">
    <citation type="submission" date="2019-02" db="EMBL/GenBank/DDBJ databases">
        <authorList>
            <person name="Manzano-Marin A."/>
            <person name="Manzano-Marin A."/>
        </authorList>
    </citation>
    <scope>NUCLEOTIDE SEQUENCE [LARGE SCALE GENOMIC DNA]</scope>
    <source>
        <strain evidence="11 12">ErCisplendens/pseudotsugae</strain>
    </source>
</reference>
<dbReference type="PANTHER" id="PTHR11557">
    <property type="entry name" value="PORPHOBILINOGEN DEAMINASE"/>
    <property type="match status" value="1"/>
</dbReference>
<dbReference type="Pfam" id="PF03900">
    <property type="entry name" value="Porphobil_deamC"/>
    <property type="match status" value="1"/>
</dbReference>
<evidence type="ECO:0000256" key="7">
    <source>
        <dbReference type="ARBA" id="ARBA00048169"/>
    </source>
</evidence>
<feature type="domain" description="Porphobilinogen deaminase C-terminal" evidence="10">
    <location>
        <begin position="227"/>
        <end position="296"/>
    </location>
</feature>
<protein>
    <recommendedName>
        <fullName evidence="8">Porphobilinogen deaminase</fullName>
        <shortName evidence="8">PBG</shortName>
        <ecNumber evidence="8">2.5.1.61</ecNumber>
    </recommendedName>
    <alternativeName>
        <fullName evidence="8">Hydroxymethylbilane synthase</fullName>
        <shortName evidence="8">HMBS</shortName>
    </alternativeName>
    <alternativeName>
        <fullName evidence="8">Pre-uroporphyrinogen synthase</fullName>
    </alternativeName>
</protein>
<dbReference type="EC" id="2.5.1.61" evidence="8"/>
<dbReference type="PANTHER" id="PTHR11557:SF0">
    <property type="entry name" value="PORPHOBILINOGEN DEAMINASE"/>
    <property type="match status" value="1"/>
</dbReference>
<comment type="cofactor">
    <cofactor evidence="8">
        <name>dipyrromethane</name>
        <dbReference type="ChEBI" id="CHEBI:60342"/>
    </cofactor>
    <text evidence="8">Binds 1 dipyrromethane group covalently.</text>
</comment>
<dbReference type="PIRSF" id="PIRSF001438">
    <property type="entry name" value="4pyrrol_synth_OHMeBilane_synth"/>
    <property type="match status" value="1"/>
</dbReference>
<dbReference type="InterPro" id="IPR022417">
    <property type="entry name" value="Porphobilin_deaminase_N"/>
</dbReference>
<dbReference type="PRINTS" id="PR00151">
    <property type="entry name" value="PORPHBDMNASE"/>
</dbReference>
<organism evidence="11 12">
    <name type="scientific">Candidatus Erwinia haradaeae</name>
    <dbReference type="NCBI Taxonomy" id="1922217"/>
    <lineage>
        <taxon>Bacteria</taxon>
        <taxon>Pseudomonadati</taxon>
        <taxon>Pseudomonadota</taxon>
        <taxon>Gammaproteobacteria</taxon>
        <taxon>Enterobacterales</taxon>
        <taxon>Erwiniaceae</taxon>
        <taxon>Erwinia</taxon>
    </lineage>
</organism>
<comment type="function">
    <text evidence="1 8">Tetrapolymerization of the monopyrrole PBG into the hydroxymethylbilane pre-uroporphyrinogen in several discrete steps.</text>
</comment>
<dbReference type="RefSeq" id="WP_197095100.1">
    <property type="nucleotide sequence ID" value="NZ_LR217705.1"/>
</dbReference>
<dbReference type="EMBL" id="LR217705">
    <property type="protein sequence ID" value="VFP80449.1"/>
    <property type="molecule type" value="Genomic_DNA"/>
</dbReference>
<comment type="pathway">
    <text evidence="2">Porphyrin-containing compound metabolism; protoporphyrin-IX biosynthesis; coproporphyrinogen-III from 5-aminolevulinate: step 2/4.</text>
</comment>
<dbReference type="Gene3D" id="3.30.160.40">
    <property type="entry name" value="Porphobilinogen deaminase, C-terminal domain"/>
    <property type="match status" value="1"/>
</dbReference>
<keyword evidence="5 8" id="KW-0808">Transferase</keyword>
<dbReference type="Gene3D" id="3.40.190.10">
    <property type="entry name" value="Periplasmic binding protein-like II"/>
    <property type="match status" value="2"/>
</dbReference>
<dbReference type="NCBIfam" id="TIGR00212">
    <property type="entry name" value="hemC"/>
    <property type="match status" value="1"/>
</dbReference>
<feature type="modified residue" description="S-(dipyrrolylmethanemethyl)cysteine" evidence="8">
    <location>
        <position position="242"/>
    </location>
</feature>
<evidence type="ECO:0000313" key="12">
    <source>
        <dbReference type="Proteomes" id="UP000294338"/>
    </source>
</evidence>
<evidence type="ECO:0000259" key="9">
    <source>
        <dbReference type="Pfam" id="PF01379"/>
    </source>
</evidence>
<evidence type="ECO:0000256" key="4">
    <source>
        <dbReference type="ARBA" id="ARBA00011245"/>
    </source>
</evidence>
<comment type="miscellaneous">
    <text evidence="8">The porphobilinogen subunits are added to the dipyrromethane group.</text>
</comment>
<dbReference type="Proteomes" id="UP000294338">
    <property type="component" value="Chromosome 1"/>
</dbReference>
<comment type="similarity">
    <text evidence="3 8">Belongs to the HMBS family.</text>
</comment>
<accession>A0A451D453</accession>
<evidence type="ECO:0000313" key="11">
    <source>
        <dbReference type="EMBL" id="VFP80449.1"/>
    </source>
</evidence>
<evidence type="ECO:0000256" key="1">
    <source>
        <dbReference type="ARBA" id="ARBA00002869"/>
    </source>
</evidence>
<dbReference type="FunFam" id="3.40.190.10:FF:000005">
    <property type="entry name" value="Porphobilinogen deaminase"/>
    <property type="match status" value="1"/>
</dbReference>
<dbReference type="SUPFAM" id="SSF53850">
    <property type="entry name" value="Periplasmic binding protein-like II"/>
    <property type="match status" value="1"/>
</dbReference>
<dbReference type="AlphaFoldDB" id="A0A451D453"/>
<evidence type="ECO:0000259" key="10">
    <source>
        <dbReference type="Pfam" id="PF03900"/>
    </source>
</evidence>
<dbReference type="GO" id="GO:0004418">
    <property type="term" value="F:hydroxymethylbilane synthase activity"/>
    <property type="evidence" value="ECO:0007669"/>
    <property type="project" value="UniProtKB-UniRule"/>
</dbReference>
<dbReference type="InterPro" id="IPR036803">
    <property type="entry name" value="Porphobilinogen_deaminase_C_sf"/>
</dbReference>
<comment type="catalytic activity">
    <reaction evidence="7 8">
        <text>4 porphobilinogen + H2O = hydroxymethylbilane + 4 NH4(+)</text>
        <dbReference type="Rhea" id="RHEA:13185"/>
        <dbReference type="ChEBI" id="CHEBI:15377"/>
        <dbReference type="ChEBI" id="CHEBI:28938"/>
        <dbReference type="ChEBI" id="CHEBI:57845"/>
        <dbReference type="ChEBI" id="CHEBI:58126"/>
        <dbReference type="EC" id="2.5.1.61"/>
    </reaction>
</comment>
<dbReference type="HAMAP" id="MF_00260">
    <property type="entry name" value="Porphobil_deam"/>
    <property type="match status" value="1"/>
</dbReference>
<dbReference type="CDD" id="cd13646">
    <property type="entry name" value="PBP2_EcHMBS_like"/>
    <property type="match status" value="1"/>
</dbReference>